<dbReference type="GeneID" id="104602728"/>
<keyword evidence="1" id="KW-0472">Membrane</keyword>
<proteinExistence type="predicted"/>
<sequence length="301" mass="32655">MASLRLHLLSNLHSSPTLLFQRNPHQIPSLHFPLKPCQKVSRQKRCLTVSFALTESDSPKSIETQSLLQDLADSFALPPDYLAQLPRDLRLDLNDAAFDLANGPVIDECGQELGETLLNLSRAWELADTSTSCSLASKLPSLEGSLTNNAKSAFGKRLVSAGRRFESMGLYGQGELQRIAKSMIKAGKLLLASPVTTVTNEEPKKESRTLKFGELQVEITSDKANIGAAIGFVFGILSWGLTQGIQNIPESSLQYANDNALLLAKSLRGALLALGYSSTFLSVFASVGLLLLGRQLKSKQQ</sequence>
<protein>
    <submittedName>
        <fullName evidence="3">Uncharacterized protein LOC104602728</fullName>
    </submittedName>
</protein>
<keyword evidence="1" id="KW-1133">Transmembrane helix</keyword>
<dbReference type="AlphaFoldDB" id="A0A1U8ABI1"/>
<dbReference type="Proteomes" id="UP000189703">
    <property type="component" value="Unplaced"/>
</dbReference>
<keyword evidence="1" id="KW-0812">Transmembrane</keyword>
<dbReference type="OMA" id="FRPSRFH"/>
<dbReference type="RefSeq" id="XP_010264811.1">
    <property type="nucleotide sequence ID" value="XM_010266509.2"/>
</dbReference>
<accession>A0A1U8ABI1</accession>
<dbReference type="PANTHER" id="PTHR36802:SF1">
    <property type="entry name" value="OS02G0815400 PROTEIN"/>
    <property type="match status" value="1"/>
</dbReference>
<feature type="transmembrane region" description="Helical" evidence="1">
    <location>
        <begin position="270"/>
        <end position="292"/>
    </location>
</feature>
<dbReference type="STRING" id="4432.A0A1U8ABI1"/>
<evidence type="ECO:0000313" key="2">
    <source>
        <dbReference type="Proteomes" id="UP000189703"/>
    </source>
</evidence>
<gene>
    <name evidence="3" type="primary">LOC104602728</name>
</gene>
<organism evidence="2 3">
    <name type="scientific">Nelumbo nucifera</name>
    <name type="common">Sacred lotus</name>
    <dbReference type="NCBI Taxonomy" id="4432"/>
    <lineage>
        <taxon>Eukaryota</taxon>
        <taxon>Viridiplantae</taxon>
        <taxon>Streptophyta</taxon>
        <taxon>Embryophyta</taxon>
        <taxon>Tracheophyta</taxon>
        <taxon>Spermatophyta</taxon>
        <taxon>Magnoliopsida</taxon>
        <taxon>Proteales</taxon>
        <taxon>Nelumbonaceae</taxon>
        <taxon>Nelumbo</taxon>
    </lineage>
</organism>
<name>A0A1U8ABI1_NELNU</name>
<dbReference type="OrthoDB" id="1923116at2759"/>
<dbReference type="eggNOG" id="ENOG502QSNX">
    <property type="taxonomic scope" value="Eukaryota"/>
</dbReference>
<evidence type="ECO:0000256" key="1">
    <source>
        <dbReference type="SAM" id="Phobius"/>
    </source>
</evidence>
<dbReference type="FunCoup" id="A0A1U8ABI1">
    <property type="interactions" value="1967"/>
</dbReference>
<evidence type="ECO:0000313" key="3">
    <source>
        <dbReference type="RefSeq" id="XP_010264811.1"/>
    </source>
</evidence>
<dbReference type="InParanoid" id="A0A1U8ABI1"/>
<dbReference type="KEGG" id="nnu:104602728"/>
<dbReference type="PANTHER" id="PTHR36802">
    <property type="entry name" value="OS02G0815400 PROTEIN"/>
    <property type="match status" value="1"/>
</dbReference>
<keyword evidence="2" id="KW-1185">Reference proteome</keyword>
<reference evidence="3" key="1">
    <citation type="submission" date="2025-08" db="UniProtKB">
        <authorList>
            <consortium name="RefSeq"/>
        </authorList>
    </citation>
    <scope>IDENTIFICATION</scope>
</reference>